<keyword evidence="1" id="KW-1133">Transmembrane helix</keyword>
<dbReference type="GeneID" id="6804887"/>
<sequence length="114" mass="12809">MIEIVTSITTIIHARDKKYFFFPKEQGAMILSLNGLLSVAAAYVNLVQIALFLDIDTENSRTIAKHPIMRLLFLYSFAYSITPNKMACALSVAIFFVFEVKNFIVEKLDNDGPG</sequence>
<evidence type="ECO:0000256" key="1">
    <source>
        <dbReference type="SAM" id="Phobius"/>
    </source>
</evidence>
<dbReference type="KEGG" id="vg:6804887"/>
<accession>B5LWJ3</accession>
<evidence type="ECO:0000313" key="2">
    <source>
        <dbReference type="EMBL" id="ACH46856.1"/>
    </source>
</evidence>
<evidence type="ECO:0000313" key="3">
    <source>
        <dbReference type="Proteomes" id="UP000204092"/>
    </source>
</evidence>
<proteinExistence type="predicted"/>
<dbReference type="RefSeq" id="YP_002154726.1">
    <property type="nucleotide sequence ID" value="NC_011183.1"/>
</dbReference>
<dbReference type="Proteomes" id="UP000204092">
    <property type="component" value="Segment"/>
</dbReference>
<keyword evidence="3" id="KW-1185">Reference proteome</keyword>
<dbReference type="EMBL" id="EU916176">
    <property type="protein sequence ID" value="ACH46856.1"/>
    <property type="molecule type" value="Genomic_DNA"/>
</dbReference>
<protein>
    <submittedName>
        <fullName evidence="2">Uncharacterized protein</fullName>
    </submittedName>
</protein>
<feature type="transmembrane region" description="Helical" evidence="1">
    <location>
        <begin position="73"/>
        <end position="98"/>
    </location>
</feature>
<name>B5LWJ3_9PHYC</name>
<keyword evidence="1" id="KW-0812">Transmembrane</keyword>
<organism evidence="2 3">
    <name type="scientific">Feldmannia species virus</name>
    <dbReference type="NCBI Taxonomy" id="39420"/>
    <lineage>
        <taxon>Viruses</taxon>
        <taxon>Varidnaviria</taxon>
        <taxon>Bamfordvirae</taxon>
        <taxon>Nucleocytoviricota</taxon>
        <taxon>Megaviricetes</taxon>
        <taxon>Algavirales</taxon>
        <taxon>Phycodnaviridae</taxon>
        <taxon>Phaeovirus</taxon>
        <taxon>Phaeovirus feldmanniae</taxon>
    </lineage>
</organism>
<reference evidence="2 3" key="1">
    <citation type="journal article" date="2009" name="Virology">
        <title>Genomic analysis of the smallest giant virus--Feldmannia sp. virus 158.</title>
        <authorList>
            <person name="Schroeder D.C."/>
            <person name="Park Y."/>
            <person name="Yoon H.M."/>
            <person name="Lee Y.S."/>
            <person name="Kang S.W."/>
            <person name="Meints R.H."/>
            <person name="Ivey R.G."/>
            <person name="Choi T.J."/>
        </authorList>
    </citation>
    <scope>NUCLEOTIDE SEQUENCE [LARGE SCALE GENOMIC DNA]</scope>
    <source>
        <strain evidence="2">FsV-158</strain>
    </source>
</reference>
<feature type="transmembrane region" description="Helical" evidence="1">
    <location>
        <begin position="28"/>
        <end position="53"/>
    </location>
</feature>
<keyword evidence="1" id="KW-0472">Membrane</keyword>